<gene>
    <name evidence="10" type="ORF">OCTVUL_1B006170</name>
</gene>
<accession>A0AA36ASE7</accession>
<dbReference type="InterPro" id="IPR042360">
    <property type="entry name" value="AIMP2"/>
</dbReference>
<dbReference type="Pfam" id="PF00043">
    <property type="entry name" value="GST_C"/>
    <property type="match status" value="1"/>
</dbReference>
<dbReference type="InterPro" id="IPR004046">
    <property type="entry name" value="GST_C"/>
</dbReference>
<evidence type="ECO:0000256" key="2">
    <source>
        <dbReference type="ARBA" id="ARBA00004514"/>
    </source>
</evidence>
<feature type="region of interest" description="Disordered" evidence="7">
    <location>
        <begin position="136"/>
        <end position="166"/>
    </location>
</feature>
<evidence type="ECO:0000256" key="5">
    <source>
        <dbReference type="ARBA" id="ARBA00023242"/>
    </source>
</evidence>
<dbReference type="SUPFAM" id="SSF47616">
    <property type="entry name" value="GST C-terminal domain-like"/>
    <property type="match status" value="1"/>
</dbReference>
<dbReference type="EMBL" id="OX597817">
    <property type="protein sequence ID" value="CAI9720823.1"/>
    <property type="molecule type" value="Genomic_DNA"/>
</dbReference>
<proteinExistence type="predicted"/>
<feature type="domain" description="Glutathione S-transferase C-terminal" evidence="8">
    <location>
        <begin position="374"/>
        <end position="435"/>
    </location>
</feature>
<dbReference type="Proteomes" id="UP001162480">
    <property type="component" value="Chromosome 4"/>
</dbReference>
<dbReference type="GO" id="GO:0005634">
    <property type="term" value="C:nucleus"/>
    <property type="evidence" value="ECO:0007669"/>
    <property type="project" value="UniProtKB-SubCell"/>
</dbReference>
<comment type="subcellular location">
    <subcellularLocation>
        <location evidence="2">Cytoplasm</location>
        <location evidence="2">Cytosol</location>
    </subcellularLocation>
    <subcellularLocation>
        <location evidence="1">Nucleus</location>
    </subcellularLocation>
</comment>
<evidence type="ECO:0000256" key="6">
    <source>
        <dbReference type="SAM" id="Coils"/>
    </source>
</evidence>
<keyword evidence="4" id="KW-0648">Protein biosynthesis</keyword>
<keyword evidence="3" id="KW-0963">Cytoplasm</keyword>
<organism evidence="10 11">
    <name type="scientific">Octopus vulgaris</name>
    <name type="common">Common octopus</name>
    <dbReference type="NCBI Taxonomy" id="6645"/>
    <lineage>
        <taxon>Eukaryota</taxon>
        <taxon>Metazoa</taxon>
        <taxon>Spiralia</taxon>
        <taxon>Lophotrochozoa</taxon>
        <taxon>Mollusca</taxon>
        <taxon>Cephalopoda</taxon>
        <taxon>Coleoidea</taxon>
        <taxon>Octopodiformes</taxon>
        <taxon>Octopoda</taxon>
        <taxon>Incirrata</taxon>
        <taxon>Octopodidae</taxon>
        <taxon>Octopus</taxon>
    </lineage>
</organism>
<evidence type="ECO:0000259" key="9">
    <source>
        <dbReference type="Pfam" id="PF18569"/>
    </source>
</evidence>
<keyword evidence="6" id="KW-0175">Coiled coil</keyword>
<dbReference type="InterPro" id="IPR036282">
    <property type="entry name" value="Glutathione-S-Trfase_C_sf"/>
</dbReference>
<dbReference type="Gene3D" id="1.20.1050.130">
    <property type="match status" value="1"/>
</dbReference>
<evidence type="ECO:0008006" key="12">
    <source>
        <dbReference type="Google" id="ProtNLM"/>
    </source>
</evidence>
<protein>
    <recommendedName>
        <fullName evidence="12">Aminoacyl tRNA synthase complex-interacting multifunctional protein 2</fullName>
    </recommendedName>
</protein>
<evidence type="ECO:0000313" key="10">
    <source>
        <dbReference type="EMBL" id="CAI9720823.1"/>
    </source>
</evidence>
<dbReference type="PANTHER" id="PTHR13438:SF2">
    <property type="entry name" value="AMINOACYL TRNA SYNTHASE COMPLEX-INTERACTING MULTIFUNCTIONAL PROTEIN 2"/>
    <property type="match status" value="1"/>
</dbReference>
<evidence type="ECO:0000313" key="11">
    <source>
        <dbReference type="Proteomes" id="UP001162480"/>
    </source>
</evidence>
<dbReference type="Pfam" id="PF18569">
    <property type="entry name" value="Thioredoxin_16"/>
    <property type="match status" value="1"/>
</dbReference>
<feature type="compositionally biased region" description="Polar residues" evidence="7">
    <location>
        <begin position="138"/>
        <end position="166"/>
    </location>
</feature>
<sequence>MGNTASKAAEQFLHRVIACGAKKKKSRKSDMCSDKTPLEQPTTIKNSSTAVTKSFVANQDRMENIDACENNGNIETALVEDYVLVSSRNQQKENTAMSVENVTEMKPSSSDMDKYTCEIKPQNSPTKLLHSIEDIPHSDSTCVNQKSRSISSEVSTSKSNPSFTHVSQDATSHVDLLKNVDENIQTLNNPISDLERQQAAIFARLKRIQDELDKMSCGSECQESSQTLGPVLDNVKFQDLVIGVDPNSVPLSVLILYQELSRSLKVKPTIYVHSSVEKKPSPKLRNLFDFASPLKKPEDSRLSNDLLLTIIYKNVRQGCSLMVNPEKQTFIYGEVNVARYFSRLINPSYDKDPVQSTLIDAWVDKASLLLYNGNAEQKNEMIKDLDSTLSKRKWLVGHDLSLADIVSWSGIQKNKLAKLVSPNVEVWMKTCASHPMFSFVNKVLSQL</sequence>
<dbReference type="GO" id="GO:0005829">
    <property type="term" value="C:cytosol"/>
    <property type="evidence" value="ECO:0007669"/>
    <property type="project" value="UniProtKB-SubCell"/>
</dbReference>
<feature type="coiled-coil region" evidence="6">
    <location>
        <begin position="177"/>
        <end position="211"/>
    </location>
</feature>
<evidence type="ECO:0000256" key="7">
    <source>
        <dbReference type="SAM" id="MobiDB-lite"/>
    </source>
</evidence>
<dbReference type="PANTHER" id="PTHR13438">
    <property type="entry name" value="AMINOACYL TRNA SYNTHASE COMPLEX-INTERACTING MULTIFUNCTIONAL PROTEIN"/>
    <property type="match status" value="1"/>
</dbReference>
<evidence type="ECO:0000259" key="8">
    <source>
        <dbReference type="Pfam" id="PF00043"/>
    </source>
</evidence>
<evidence type="ECO:0000256" key="1">
    <source>
        <dbReference type="ARBA" id="ARBA00004123"/>
    </source>
</evidence>
<dbReference type="GO" id="GO:0006412">
    <property type="term" value="P:translation"/>
    <property type="evidence" value="ECO:0007669"/>
    <property type="project" value="UniProtKB-KW"/>
</dbReference>
<dbReference type="InterPro" id="IPR041503">
    <property type="entry name" value="AIMP2_thioredoxin"/>
</dbReference>
<feature type="domain" description="AIMP2 thioredoxin-like" evidence="9">
    <location>
        <begin position="236"/>
        <end position="331"/>
    </location>
</feature>
<keyword evidence="5" id="KW-0539">Nucleus</keyword>
<dbReference type="AlphaFoldDB" id="A0AA36ASE7"/>
<evidence type="ECO:0000256" key="3">
    <source>
        <dbReference type="ARBA" id="ARBA00022490"/>
    </source>
</evidence>
<name>A0AA36ASE7_OCTVU</name>
<reference evidence="10" key="1">
    <citation type="submission" date="2023-08" db="EMBL/GenBank/DDBJ databases">
        <authorList>
            <person name="Alioto T."/>
            <person name="Alioto T."/>
            <person name="Gomez Garrido J."/>
        </authorList>
    </citation>
    <scope>NUCLEOTIDE SEQUENCE</scope>
</reference>
<keyword evidence="11" id="KW-1185">Reference proteome</keyword>
<evidence type="ECO:0000256" key="4">
    <source>
        <dbReference type="ARBA" id="ARBA00022917"/>
    </source>
</evidence>
<dbReference type="GO" id="GO:0017101">
    <property type="term" value="C:aminoacyl-tRNA synthetase multienzyme complex"/>
    <property type="evidence" value="ECO:0007669"/>
    <property type="project" value="InterPro"/>
</dbReference>